<name>A0ABR4BL87_9LECA</name>
<dbReference type="Proteomes" id="UP001590951">
    <property type="component" value="Unassembled WGS sequence"/>
</dbReference>
<protein>
    <submittedName>
        <fullName evidence="1">Uncharacterized protein</fullName>
    </submittedName>
</protein>
<accession>A0ABR4BL87</accession>
<dbReference type="EMBL" id="JBHFEH010000003">
    <property type="protein sequence ID" value="KAL2058172.1"/>
    <property type="molecule type" value="Genomic_DNA"/>
</dbReference>
<sequence>MLAGTILTLINVASTPIYFGPNALIVGPSSVAYALPPLPLVAGQVTTLNGQSFHTLERYRNCWHNSNAKRISDHYIPHLDILRPIKPDNRYKFDTLKSAWTTAMELRTNNNPKWPNYF</sequence>
<comment type="caution">
    <text evidence="1">The sequence shown here is derived from an EMBL/GenBank/DDBJ whole genome shotgun (WGS) entry which is preliminary data.</text>
</comment>
<proteinExistence type="predicted"/>
<keyword evidence="2" id="KW-1185">Reference proteome</keyword>
<reference evidence="1 2" key="1">
    <citation type="submission" date="2024-09" db="EMBL/GenBank/DDBJ databases">
        <title>Rethinking Asexuality: The Enigmatic Case of Functional Sexual Genes in Lepraria (Stereocaulaceae).</title>
        <authorList>
            <person name="Doellman M."/>
            <person name="Sun Y."/>
            <person name="Barcenas-Pena A."/>
            <person name="Lumbsch H.T."/>
            <person name="Grewe F."/>
        </authorList>
    </citation>
    <scope>NUCLEOTIDE SEQUENCE [LARGE SCALE GENOMIC DNA]</scope>
    <source>
        <strain evidence="1 2">Grewe 0041</strain>
    </source>
</reference>
<gene>
    <name evidence="1" type="ORF">ABVK25_001790</name>
</gene>
<organism evidence="1 2">
    <name type="scientific">Lepraria finkii</name>
    <dbReference type="NCBI Taxonomy" id="1340010"/>
    <lineage>
        <taxon>Eukaryota</taxon>
        <taxon>Fungi</taxon>
        <taxon>Dikarya</taxon>
        <taxon>Ascomycota</taxon>
        <taxon>Pezizomycotina</taxon>
        <taxon>Lecanoromycetes</taxon>
        <taxon>OSLEUM clade</taxon>
        <taxon>Lecanoromycetidae</taxon>
        <taxon>Lecanorales</taxon>
        <taxon>Lecanorineae</taxon>
        <taxon>Stereocaulaceae</taxon>
        <taxon>Lepraria</taxon>
    </lineage>
</organism>
<evidence type="ECO:0000313" key="2">
    <source>
        <dbReference type="Proteomes" id="UP001590951"/>
    </source>
</evidence>
<evidence type="ECO:0000313" key="1">
    <source>
        <dbReference type="EMBL" id="KAL2058172.1"/>
    </source>
</evidence>